<dbReference type="Gene3D" id="1.20.1280.50">
    <property type="match status" value="1"/>
</dbReference>
<organism evidence="3 4">
    <name type="scientific">Laccaria amethystina LaAM-08-1</name>
    <dbReference type="NCBI Taxonomy" id="1095629"/>
    <lineage>
        <taxon>Eukaryota</taxon>
        <taxon>Fungi</taxon>
        <taxon>Dikarya</taxon>
        <taxon>Basidiomycota</taxon>
        <taxon>Agaricomycotina</taxon>
        <taxon>Agaricomycetes</taxon>
        <taxon>Agaricomycetidae</taxon>
        <taxon>Agaricales</taxon>
        <taxon>Agaricineae</taxon>
        <taxon>Hydnangiaceae</taxon>
        <taxon>Laccaria</taxon>
    </lineage>
</organism>
<dbReference type="Proteomes" id="UP000054477">
    <property type="component" value="Unassembled WGS sequence"/>
</dbReference>
<evidence type="ECO:0000313" key="3">
    <source>
        <dbReference type="EMBL" id="KIK01486.1"/>
    </source>
</evidence>
<feature type="compositionally biased region" description="Basic residues" evidence="1">
    <location>
        <begin position="504"/>
        <end position="515"/>
    </location>
</feature>
<protein>
    <recommendedName>
        <fullName evidence="2">F-box domain-containing protein</fullName>
    </recommendedName>
</protein>
<dbReference type="Gene3D" id="3.80.10.10">
    <property type="entry name" value="Ribonuclease Inhibitor"/>
    <property type="match status" value="1"/>
</dbReference>
<sequence length="634" mass="70591">MSGFVVGPNPQFDKLDDPLSTDTPMLSSEPQIEDFYEIQKTVDVARRRIDQDIEEMEGAIRALRSRRNSLAAISRLPPELLSKIFVCYAATYGPPHLTMDWVKVSHVSRHWRTVAIGCPYLWTTLVFARPRWVEEMLKRSKMAPLVIDARFGYMGPKSTEAVQLAMNHVSRVRELNIVSPSTSFGKLFSSVPRAAPMLQSLALSASTNHYAEPFRDNYSIPPELFSDDSSQLRRLELIDCNLDWTSHLLKGLTHLKIHDTAPGTRPSTPLFLDVLEQLPTLTVLDLKDALPQVADGSSMASYQRNVKLHSLANFHLSGSDSDCSNALSHLSVSSSATLKLSCRSTVVSDADFSSILTFVSGLWEPTAITSSAAKPHKCIRSLKIQGVSSTGWSLKAWPNTVLPLSGDLDPPFIDLSFQWSSTVAPGIGDKVIGETCAALPLEQLTSLDVSKASQMTEQTWLRTFGKLAHLRSICAQGQAVHTLLSAVVAEPSPATGTSVSAKSSTRKRSHKRRKMPPPVYFPSLLHLTIEDTSFDSGCDEEYAELEDLKDCLMERYERKAEVRELTLSQCHRLTSEHVDELREIVVDVVWDGLETGFTDVSEDDYGDHFGYMDSDIDDHTYDGFDSDEDYYYPF</sequence>
<proteinExistence type="predicted"/>
<feature type="region of interest" description="Disordered" evidence="1">
    <location>
        <begin position="493"/>
        <end position="515"/>
    </location>
</feature>
<dbReference type="Pfam" id="PF12937">
    <property type="entry name" value="F-box-like"/>
    <property type="match status" value="1"/>
</dbReference>
<evidence type="ECO:0000313" key="4">
    <source>
        <dbReference type="Proteomes" id="UP000054477"/>
    </source>
</evidence>
<evidence type="ECO:0000256" key="1">
    <source>
        <dbReference type="SAM" id="MobiDB-lite"/>
    </source>
</evidence>
<evidence type="ECO:0000259" key="2">
    <source>
        <dbReference type="Pfam" id="PF12937"/>
    </source>
</evidence>
<dbReference type="AlphaFoldDB" id="A0A0C9X919"/>
<reference evidence="3 4" key="1">
    <citation type="submission" date="2014-04" db="EMBL/GenBank/DDBJ databases">
        <authorList>
            <consortium name="DOE Joint Genome Institute"/>
            <person name="Kuo A."/>
            <person name="Kohler A."/>
            <person name="Nagy L.G."/>
            <person name="Floudas D."/>
            <person name="Copeland A."/>
            <person name="Barry K.W."/>
            <person name="Cichocki N."/>
            <person name="Veneault-Fourrey C."/>
            <person name="LaButti K."/>
            <person name="Lindquist E.A."/>
            <person name="Lipzen A."/>
            <person name="Lundell T."/>
            <person name="Morin E."/>
            <person name="Murat C."/>
            <person name="Sun H."/>
            <person name="Tunlid A."/>
            <person name="Henrissat B."/>
            <person name="Grigoriev I.V."/>
            <person name="Hibbett D.S."/>
            <person name="Martin F."/>
            <person name="Nordberg H.P."/>
            <person name="Cantor M.N."/>
            <person name="Hua S.X."/>
        </authorList>
    </citation>
    <scope>NUCLEOTIDE SEQUENCE [LARGE SCALE GENOMIC DNA]</scope>
    <source>
        <strain evidence="3 4">LaAM-08-1</strain>
    </source>
</reference>
<dbReference type="EMBL" id="KN838606">
    <property type="protein sequence ID" value="KIK01486.1"/>
    <property type="molecule type" value="Genomic_DNA"/>
</dbReference>
<name>A0A0C9X919_9AGAR</name>
<dbReference type="InterPro" id="IPR032675">
    <property type="entry name" value="LRR_dom_sf"/>
</dbReference>
<dbReference type="HOGENOM" id="CLU_024199_2_3_1"/>
<accession>A0A0C9X919</accession>
<dbReference type="OrthoDB" id="3156934at2759"/>
<feature type="domain" description="F-box" evidence="2">
    <location>
        <begin position="73"/>
        <end position="127"/>
    </location>
</feature>
<dbReference type="InterPro" id="IPR001810">
    <property type="entry name" value="F-box_dom"/>
</dbReference>
<dbReference type="STRING" id="1095629.A0A0C9X919"/>
<reference evidence="4" key="2">
    <citation type="submission" date="2015-01" db="EMBL/GenBank/DDBJ databases">
        <title>Evolutionary Origins and Diversification of the Mycorrhizal Mutualists.</title>
        <authorList>
            <consortium name="DOE Joint Genome Institute"/>
            <consortium name="Mycorrhizal Genomics Consortium"/>
            <person name="Kohler A."/>
            <person name="Kuo A."/>
            <person name="Nagy L.G."/>
            <person name="Floudas D."/>
            <person name="Copeland A."/>
            <person name="Barry K.W."/>
            <person name="Cichocki N."/>
            <person name="Veneault-Fourrey C."/>
            <person name="LaButti K."/>
            <person name="Lindquist E.A."/>
            <person name="Lipzen A."/>
            <person name="Lundell T."/>
            <person name="Morin E."/>
            <person name="Murat C."/>
            <person name="Riley R."/>
            <person name="Ohm R."/>
            <person name="Sun H."/>
            <person name="Tunlid A."/>
            <person name="Henrissat B."/>
            <person name="Grigoriev I.V."/>
            <person name="Hibbett D.S."/>
            <person name="Martin F."/>
        </authorList>
    </citation>
    <scope>NUCLEOTIDE SEQUENCE [LARGE SCALE GENOMIC DNA]</scope>
    <source>
        <strain evidence="4">LaAM-08-1</strain>
    </source>
</reference>
<gene>
    <name evidence="3" type="ORF">K443DRAFT_678352</name>
</gene>
<dbReference type="SUPFAM" id="SSF52047">
    <property type="entry name" value="RNI-like"/>
    <property type="match status" value="1"/>
</dbReference>
<keyword evidence="4" id="KW-1185">Reference proteome</keyword>
<feature type="region of interest" description="Disordered" evidence="1">
    <location>
        <begin position="1"/>
        <end position="24"/>
    </location>
</feature>